<dbReference type="Pfam" id="PF01284">
    <property type="entry name" value="MARVEL"/>
    <property type="match status" value="1"/>
</dbReference>
<feature type="domain" description="MARVEL" evidence="10">
    <location>
        <begin position="7"/>
        <end position="217"/>
    </location>
</feature>
<evidence type="ECO:0000259" key="10">
    <source>
        <dbReference type="PROSITE" id="PS51225"/>
    </source>
</evidence>
<keyword evidence="5 7" id="KW-0472">Membrane</keyword>
<evidence type="ECO:0000256" key="6">
    <source>
        <dbReference type="ARBA" id="ARBA00023180"/>
    </source>
</evidence>
<reference evidence="11" key="1">
    <citation type="submission" date="2016-02" db="EMBL/GenBank/DDBJ databases">
        <title>RNAseq analyses of the midgut from blood- or serum-fed Ixodes ricinus ticks.</title>
        <authorList>
            <person name="Perner J."/>
            <person name="Provaznik J."/>
            <person name="Schrenkova J."/>
            <person name="Urbanova V."/>
            <person name="Ribeiro J.M."/>
            <person name="Kopacek P."/>
        </authorList>
    </citation>
    <scope>NUCLEOTIDE SEQUENCE</scope>
    <source>
        <tissue evidence="11">Gut</tissue>
    </source>
</reference>
<sequence length="259" mass="28787">MDLNFRVLKEPRGFMRVLQFVFAIFAFATTSGFGSATTFKVLCPEAESPVTVNFQFGYPFRMSYFPFKAPAKCPAGNPDDWPAVRLPFNFASNAEFFVATGVLSFLYCVGILGIYLFSNKMYIENQTVPIIDLGLSALLALFWFAGSCAWAQGKSDVKYYTSLPNFKNFVDVCKYDEKTCEPETTASFATLNVSLILGFFNVLLWVAGCWFVFKETSFHAQRQPPPVGGGGVPPFPQSNAQYPPQSPPPIQSPTFGTQY</sequence>
<feature type="transmembrane region" description="Helical" evidence="9">
    <location>
        <begin position="96"/>
        <end position="118"/>
    </location>
</feature>
<feature type="transmembrane region" description="Helical" evidence="9">
    <location>
        <begin position="193"/>
        <end position="213"/>
    </location>
</feature>
<keyword evidence="3 7" id="KW-0812">Transmembrane</keyword>
<feature type="region of interest" description="Disordered" evidence="8">
    <location>
        <begin position="224"/>
        <end position="259"/>
    </location>
</feature>
<dbReference type="PANTHER" id="PTHR10306">
    <property type="entry name" value="SYNAPTOPHYSIN"/>
    <property type="match status" value="1"/>
</dbReference>
<organism evidence="11">
    <name type="scientific">Ixodes ricinus</name>
    <name type="common">Common tick</name>
    <name type="synonym">Acarus ricinus</name>
    <dbReference type="NCBI Taxonomy" id="34613"/>
    <lineage>
        <taxon>Eukaryota</taxon>
        <taxon>Metazoa</taxon>
        <taxon>Ecdysozoa</taxon>
        <taxon>Arthropoda</taxon>
        <taxon>Chelicerata</taxon>
        <taxon>Arachnida</taxon>
        <taxon>Acari</taxon>
        <taxon>Parasitiformes</taxon>
        <taxon>Ixodida</taxon>
        <taxon>Ixodoidea</taxon>
        <taxon>Ixodidae</taxon>
        <taxon>Ixodinae</taxon>
        <taxon>Ixodes</taxon>
    </lineage>
</organism>
<dbReference type="PROSITE" id="PS51225">
    <property type="entry name" value="MARVEL"/>
    <property type="match status" value="1"/>
</dbReference>
<feature type="transmembrane region" description="Helical" evidence="9">
    <location>
        <begin position="130"/>
        <end position="152"/>
    </location>
</feature>
<dbReference type="PANTHER" id="PTHR10306:SF17">
    <property type="entry name" value="MARVEL DOMAIN-CONTAINING PROTEIN"/>
    <property type="match status" value="1"/>
</dbReference>
<dbReference type="EMBL" id="GEFM01006993">
    <property type="protein sequence ID" value="JAP68803.1"/>
    <property type="molecule type" value="mRNA"/>
</dbReference>
<evidence type="ECO:0000256" key="9">
    <source>
        <dbReference type="SAM" id="Phobius"/>
    </source>
</evidence>
<evidence type="ECO:0000256" key="3">
    <source>
        <dbReference type="ARBA" id="ARBA00022692"/>
    </source>
</evidence>
<dbReference type="PRINTS" id="PR00220">
    <property type="entry name" value="SYNAPTOPHYSN"/>
</dbReference>
<keyword evidence="6" id="KW-0325">Glycoprotein</keyword>
<evidence type="ECO:0000256" key="7">
    <source>
        <dbReference type="PROSITE-ProRule" id="PRU00581"/>
    </source>
</evidence>
<evidence type="ECO:0000313" key="11">
    <source>
        <dbReference type="EMBL" id="JAP68803.1"/>
    </source>
</evidence>
<evidence type="ECO:0000256" key="5">
    <source>
        <dbReference type="ARBA" id="ARBA00023136"/>
    </source>
</evidence>
<evidence type="ECO:0000256" key="2">
    <source>
        <dbReference type="ARBA" id="ARBA00006476"/>
    </source>
</evidence>
<evidence type="ECO:0000256" key="1">
    <source>
        <dbReference type="ARBA" id="ARBA00004141"/>
    </source>
</evidence>
<accession>A0A131XNN6</accession>
<evidence type="ECO:0000256" key="8">
    <source>
        <dbReference type="SAM" id="MobiDB-lite"/>
    </source>
</evidence>
<dbReference type="AlphaFoldDB" id="A0A131XNN6"/>
<comment type="similarity">
    <text evidence="2">Belongs to the synaptophysin/synaptobrevin family.</text>
</comment>
<dbReference type="InterPro" id="IPR001285">
    <property type="entry name" value="Synaptophysin/porin"/>
</dbReference>
<dbReference type="InterPro" id="IPR008253">
    <property type="entry name" value="Marvel"/>
</dbReference>
<dbReference type="GO" id="GO:0030672">
    <property type="term" value="C:synaptic vesicle membrane"/>
    <property type="evidence" value="ECO:0007669"/>
    <property type="project" value="TreeGrafter"/>
</dbReference>
<keyword evidence="4 9" id="KW-1133">Transmembrane helix</keyword>
<protein>
    <submittedName>
        <fullName evidence="11">Putative conserved plasma membrane protein</fullName>
    </submittedName>
</protein>
<name>A0A131XNN6_IXORI</name>
<evidence type="ECO:0000256" key="4">
    <source>
        <dbReference type="ARBA" id="ARBA00022989"/>
    </source>
</evidence>
<comment type="subcellular location">
    <subcellularLocation>
        <location evidence="1">Membrane</location>
        <topology evidence="1">Multi-pass membrane protein</topology>
    </subcellularLocation>
</comment>
<proteinExistence type="evidence at transcript level"/>